<dbReference type="SUPFAM" id="SSF52499">
    <property type="entry name" value="Isochorismatase-like hydrolases"/>
    <property type="match status" value="1"/>
</dbReference>
<evidence type="ECO:0000259" key="2">
    <source>
        <dbReference type="Pfam" id="PF00857"/>
    </source>
</evidence>
<feature type="domain" description="Isochorismatase-like" evidence="2">
    <location>
        <begin position="14"/>
        <end position="205"/>
    </location>
</feature>
<evidence type="ECO:0000256" key="1">
    <source>
        <dbReference type="ARBA" id="ARBA00022801"/>
    </source>
</evidence>
<reference evidence="3 4" key="1">
    <citation type="submission" date="2019-02" db="EMBL/GenBank/DDBJ databases">
        <authorList>
            <person name="Lehtovirta-Morley E L."/>
        </authorList>
    </citation>
    <scope>NUCLEOTIDE SEQUENCE [LARGE SCALE GENOMIC DNA]</scope>
    <source>
        <strain evidence="3">NFRAN1</strain>
    </source>
</reference>
<dbReference type="KEGG" id="nfn:NFRAN_0219"/>
<name>A0A484I722_9ARCH</name>
<proteinExistence type="predicted"/>
<dbReference type="Proteomes" id="UP000294299">
    <property type="component" value="Chromosome NFRAN"/>
</dbReference>
<dbReference type="Gene3D" id="3.40.50.850">
    <property type="entry name" value="Isochorismatase-like"/>
    <property type="match status" value="1"/>
</dbReference>
<keyword evidence="1 3" id="KW-0378">Hydrolase</keyword>
<sequence>MRELHYGRNVINMALIIIDMQNGFVSKGGSYDKLGMNIENYQQIIPNIKKLINFCREEKIPIFYTEAIREPSGIDLLLNIHNILPRAREERLQNKKIPICMRGTWDADIIDEIKPAEEDHIILKRRDSAFQDTELRVWLQSLNVNTLIFCGIDTSICVETSLRDAFNLGYDVILVSDATASGNKKHYETTIERVRDYYGVVISIDDLRKMVRTLEDLGEDELQSTDEENERISQFLEKHNLINVRREKK</sequence>
<dbReference type="GO" id="GO:0016787">
    <property type="term" value="F:hydrolase activity"/>
    <property type="evidence" value="ECO:0007669"/>
    <property type="project" value="UniProtKB-KW"/>
</dbReference>
<protein>
    <submittedName>
        <fullName evidence="3">Peroxyureidoacrylate/ureidoacrylate amidohydrolase RutB</fullName>
        <ecNumber evidence="3">3.5.1.110</ecNumber>
    </submittedName>
</protein>
<dbReference type="EMBL" id="LR216287">
    <property type="protein sequence ID" value="VFJ12540.1"/>
    <property type="molecule type" value="Genomic_DNA"/>
</dbReference>
<gene>
    <name evidence="3" type="primary">rutB</name>
    <name evidence="3" type="ORF">NFRAN_0219</name>
</gene>
<evidence type="ECO:0000313" key="3">
    <source>
        <dbReference type="EMBL" id="VFJ12540.1"/>
    </source>
</evidence>
<accession>A0A484I722</accession>
<keyword evidence="4" id="KW-1185">Reference proteome</keyword>
<dbReference type="PANTHER" id="PTHR43540">
    <property type="entry name" value="PEROXYUREIDOACRYLATE/UREIDOACRYLATE AMIDOHYDROLASE-RELATED"/>
    <property type="match status" value="1"/>
</dbReference>
<dbReference type="CDD" id="cd00431">
    <property type="entry name" value="cysteine_hydrolases"/>
    <property type="match status" value="1"/>
</dbReference>
<dbReference type="InterPro" id="IPR036380">
    <property type="entry name" value="Isochorismatase-like_sf"/>
</dbReference>
<dbReference type="Pfam" id="PF00857">
    <property type="entry name" value="Isochorismatase"/>
    <property type="match status" value="1"/>
</dbReference>
<evidence type="ECO:0000313" key="4">
    <source>
        <dbReference type="Proteomes" id="UP000294299"/>
    </source>
</evidence>
<dbReference type="EC" id="3.5.1.110" evidence="3"/>
<dbReference type="PANTHER" id="PTHR43540:SF6">
    <property type="entry name" value="ISOCHORISMATASE-LIKE DOMAIN-CONTAINING PROTEIN"/>
    <property type="match status" value="1"/>
</dbReference>
<dbReference type="InterPro" id="IPR050272">
    <property type="entry name" value="Isochorismatase-like_hydrls"/>
</dbReference>
<dbReference type="InterPro" id="IPR000868">
    <property type="entry name" value="Isochorismatase-like_dom"/>
</dbReference>
<organism evidence="3 4">
    <name type="scientific">Candidatus Nitrosocosmicus franklandianus</name>
    <dbReference type="NCBI Taxonomy" id="1798806"/>
    <lineage>
        <taxon>Archaea</taxon>
        <taxon>Nitrososphaerota</taxon>
        <taxon>Nitrososphaeria</taxon>
        <taxon>Nitrososphaerales</taxon>
        <taxon>Nitrososphaeraceae</taxon>
        <taxon>Candidatus Nitrosocosmicus</taxon>
    </lineage>
</organism>
<dbReference type="AlphaFoldDB" id="A0A484I722"/>